<feature type="signal peptide" evidence="12">
    <location>
        <begin position="1"/>
        <end position="19"/>
    </location>
</feature>
<evidence type="ECO:0000259" key="13">
    <source>
        <dbReference type="PROSITE" id="PS51910"/>
    </source>
</evidence>
<dbReference type="GO" id="GO:0005576">
    <property type="term" value="C:extracellular region"/>
    <property type="evidence" value="ECO:0007669"/>
    <property type="project" value="UniProtKB-SubCell"/>
</dbReference>
<comment type="catalytic activity">
    <reaction evidence="1">
        <text>Random endo-hydrolysis of N-acetyl-beta-D-glucosaminide (1-&gt;4)-beta-linkages in chitin and chitodextrins.</text>
        <dbReference type="EC" id="3.2.1.14"/>
    </reaction>
</comment>
<keyword evidence="8" id="KW-0119">Carbohydrate metabolism</keyword>
<feature type="domain" description="GH18" evidence="13">
    <location>
        <begin position="27"/>
        <end position="399"/>
    </location>
</feature>
<dbReference type="InterPro" id="IPR029070">
    <property type="entry name" value="Chitinase_insertion_sf"/>
</dbReference>
<reference evidence="14" key="2">
    <citation type="journal article" date="2023" name="IMA Fungus">
        <title>Comparative genomic study of the Penicillium genus elucidates a diverse pangenome and 15 lateral gene transfer events.</title>
        <authorList>
            <person name="Petersen C."/>
            <person name="Sorensen T."/>
            <person name="Nielsen M.R."/>
            <person name="Sondergaard T.E."/>
            <person name="Sorensen J.L."/>
            <person name="Fitzpatrick D.A."/>
            <person name="Frisvad J.C."/>
            <person name="Nielsen K.L."/>
        </authorList>
    </citation>
    <scope>NUCLEOTIDE SEQUENCE</scope>
    <source>
        <strain evidence="14">IBT 30728</strain>
    </source>
</reference>
<dbReference type="Gene3D" id="3.10.50.10">
    <property type="match status" value="1"/>
</dbReference>
<keyword evidence="12" id="KW-0732">Signal</keyword>
<dbReference type="Pfam" id="PF00704">
    <property type="entry name" value="Glyco_hydro_18"/>
    <property type="match status" value="1"/>
</dbReference>
<dbReference type="GO" id="GO:0006032">
    <property type="term" value="P:chitin catabolic process"/>
    <property type="evidence" value="ECO:0007669"/>
    <property type="project" value="UniProtKB-KW"/>
</dbReference>
<sequence>MRFFFYFILSCFVTVHINAISQSCKTYRSVAYYTNWSVYGRKFNPQDLQTDQMTHVLYAFANIDPNTGGVYLSDKYADVEMHFSTDSWNDLGINVYGCVKQLYLLKKKNRNLKVLLSVGGWTYSSNFKKALSTASGRATFASSCTDIVKKYGFDGIDVDWEYPETSDEALNLVAALKELRSTSAEPNMQSLDQYASLKANHYRFLITVACPAGAKNYQALYISDMSKYVDFWNLMAYDYSGSWSPVAGHTANVYTSTEIASSTPYNTDQAIEYYISRGISAESIVLGMPLFGRSFMHTDGPGHPYQGVGDGSWEKGAWDYKALPLAGSTVHDLEQPIASYSYDPLTKMMVSYDTPKTATQKADYVIRKGLGGGMWWEASSDKEGSESLIASVINKFGGVDALEHVENQLSYPESPYDNLRT</sequence>
<dbReference type="SUPFAM" id="SSF51445">
    <property type="entry name" value="(Trans)glycosidases"/>
    <property type="match status" value="1"/>
</dbReference>
<reference evidence="14" key="1">
    <citation type="submission" date="2022-12" db="EMBL/GenBank/DDBJ databases">
        <authorList>
            <person name="Petersen C."/>
        </authorList>
    </citation>
    <scope>NUCLEOTIDE SEQUENCE</scope>
    <source>
        <strain evidence="14">IBT 30728</strain>
    </source>
</reference>
<evidence type="ECO:0000256" key="8">
    <source>
        <dbReference type="ARBA" id="ARBA00023277"/>
    </source>
</evidence>
<dbReference type="InterPro" id="IPR001579">
    <property type="entry name" value="Glyco_hydro_18_chit_AS"/>
</dbReference>
<dbReference type="PROSITE" id="PS51910">
    <property type="entry name" value="GH18_2"/>
    <property type="match status" value="1"/>
</dbReference>
<evidence type="ECO:0000313" key="15">
    <source>
        <dbReference type="Proteomes" id="UP001148312"/>
    </source>
</evidence>
<evidence type="ECO:0000256" key="12">
    <source>
        <dbReference type="SAM" id="SignalP"/>
    </source>
</evidence>
<feature type="chain" id="PRO_5040995421" description="chitinase" evidence="12">
    <location>
        <begin position="20"/>
        <end position="421"/>
    </location>
</feature>
<dbReference type="GO" id="GO:0008061">
    <property type="term" value="F:chitin binding"/>
    <property type="evidence" value="ECO:0007669"/>
    <property type="project" value="InterPro"/>
</dbReference>
<evidence type="ECO:0000256" key="10">
    <source>
        <dbReference type="ARBA" id="ARBA00023326"/>
    </source>
</evidence>
<dbReference type="InterPro" id="IPR050314">
    <property type="entry name" value="Glycosyl_Hydrlase_18"/>
</dbReference>
<dbReference type="AlphaFoldDB" id="A0A9W9WR82"/>
<keyword evidence="7" id="KW-0146">Chitin degradation</keyword>
<dbReference type="InterPro" id="IPR017853">
    <property type="entry name" value="GH"/>
</dbReference>
<dbReference type="CDD" id="cd06548">
    <property type="entry name" value="GH18_chitinase"/>
    <property type="match status" value="1"/>
</dbReference>
<evidence type="ECO:0000256" key="11">
    <source>
        <dbReference type="RuleBase" id="RU000489"/>
    </source>
</evidence>
<dbReference type="SUPFAM" id="SSF54556">
    <property type="entry name" value="Chitinase insertion domain"/>
    <property type="match status" value="1"/>
</dbReference>
<evidence type="ECO:0000256" key="4">
    <source>
        <dbReference type="ARBA" id="ARBA00012729"/>
    </source>
</evidence>
<evidence type="ECO:0000313" key="14">
    <source>
        <dbReference type="EMBL" id="KAJ5472031.1"/>
    </source>
</evidence>
<keyword evidence="15" id="KW-1185">Reference proteome</keyword>
<dbReference type="InterPro" id="IPR011583">
    <property type="entry name" value="Chitinase_II/V-like_cat"/>
</dbReference>
<evidence type="ECO:0000256" key="6">
    <source>
        <dbReference type="ARBA" id="ARBA00022801"/>
    </source>
</evidence>
<dbReference type="GO" id="GO:0008843">
    <property type="term" value="F:endochitinase activity"/>
    <property type="evidence" value="ECO:0007669"/>
    <property type="project" value="UniProtKB-EC"/>
</dbReference>
<dbReference type="FunFam" id="3.20.20.80:FF:000075">
    <property type="entry name" value="Sporulation-specific chitinase"/>
    <property type="match status" value="1"/>
</dbReference>
<dbReference type="GO" id="GO:0000272">
    <property type="term" value="P:polysaccharide catabolic process"/>
    <property type="evidence" value="ECO:0007669"/>
    <property type="project" value="UniProtKB-KW"/>
</dbReference>
<gene>
    <name evidence="14" type="ORF">N7539_008600</name>
</gene>
<comment type="subcellular location">
    <subcellularLocation>
        <location evidence="2">Secreted</location>
    </subcellularLocation>
</comment>
<dbReference type="SMART" id="SM00636">
    <property type="entry name" value="Glyco_18"/>
    <property type="match status" value="1"/>
</dbReference>
<dbReference type="InterPro" id="IPR001223">
    <property type="entry name" value="Glyco_hydro18_cat"/>
</dbReference>
<keyword evidence="5" id="KW-0964">Secreted</keyword>
<evidence type="ECO:0000256" key="5">
    <source>
        <dbReference type="ARBA" id="ARBA00022525"/>
    </source>
</evidence>
<dbReference type="GeneID" id="81628445"/>
<dbReference type="FunFam" id="3.10.50.10:FF:000005">
    <property type="entry name" value="Endochitinase B1"/>
    <property type="match status" value="1"/>
</dbReference>
<organism evidence="14 15">
    <name type="scientific">Penicillium diatomitis</name>
    <dbReference type="NCBI Taxonomy" id="2819901"/>
    <lineage>
        <taxon>Eukaryota</taxon>
        <taxon>Fungi</taxon>
        <taxon>Dikarya</taxon>
        <taxon>Ascomycota</taxon>
        <taxon>Pezizomycotina</taxon>
        <taxon>Eurotiomycetes</taxon>
        <taxon>Eurotiomycetidae</taxon>
        <taxon>Eurotiales</taxon>
        <taxon>Aspergillaceae</taxon>
        <taxon>Penicillium</taxon>
    </lineage>
</organism>
<comment type="caution">
    <text evidence="14">The sequence shown here is derived from an EMBL/GenBank/DDBJ whole genome shotgun (WGS) entry which is preliminary data.</text>
</comment>
<accession>A0A9W9WR82</accession>
<evidence type="ECO:0000256" key="1">
    <source>
        <dbReference type="ARBA" id="ARBA00000822"/>
    </source>
</evidence>
<protein>
    <recommendedName>
        <fullName evidence="4">chitinase</fullName>
        <ecNumber evidence="4">3.2.1.14</ecNumber>
    </recommendedName>
</protein>
<dbReference type="PANTHER" id="PTHR11177:SF317">
    <property type="entry name" value="CHITINASE 12-RELATED"/>
    <property type="match status" value="1"/>
</dbReference>
<evidence type="ECO:0000256" key="7">
    <source>
        <dbReference type="ARBA" id="ARBA00023024"/>
    </source>
</evidence>
<dbReference type="Proteomes" id="UP001148312">
    <property type="component" value="Unassembled WGS sequence"/>
</dbReference>
<keyword evidence="9 11" id="KW-0326">Glycosidase</keyword>
<dbReference type="PANTHER" id="PTHR11177">
    <property type="entry name" value="CHITINASE"/>
    <property type="match status" value="1"/>
</dbReference>
<dbReference type="EMBL" id="JAPWDQ010000013">
    <property type="protein sequence ID" value="KAJ5472031.1"/>
    <property type="molecule type" value="Genomic_DNA"/>
</dbReference>
<dbReference type="PROSITE" id="PS51257">
    <property type="entry name" value="PROKAR_LIPOPROTEIN"/>
    <property type="match status" value="1"/>
</dbReference>
<keyword evidence="10" id="KW-0624">Polysaccharide degradation</keyword>
<dbReference type="EC" id="3.2.1.14" evidence="4"/>
<evidence type="ECO:0000256" key="2">
    <source>
        <dbReference type="ARBA" id="ARBA00004613"/>
    </source>
</evidence>
<comment type="similarity">
    <text evidence="3">Belongs to the glycosyl hydrolase 18 family. Chitinase class V subfamily.</text>
</comment>
<keyword evidence="6 11" id="KW-0378">Hydrolase</keyword>
<dbReference type="Gene3D" id="3.20.20.80">
    <property type="entry name" value="Glycosidases"/>
    <property type="match status" value="1"/>
</dbReference>
<name>A0A9W9WR82_9EURO</name>
<evidence type="ECO:0000256" key="3">
    <source>
        <dbReference type="ARBA" id="ARBA00008682"/>
    </source>
</evidence>
<dbReference type="PROSITE" id="PS01095">
    <property type="entry name" value="GH18_1"/>
    <property type="match status" value="1"/>
</dbReference>
<dbReference type="RefSeq" id="XP_056786577.1">
    <property type="nucleotide sequence ID" value="XM_056938195.1"/>
</dbReference>
<proteinExistence type="inferred from homology"/>
<evidence type="ECO:0000256" key="9">
    <source>
        <dbReference type="ARBA" id="ARBA00023295"/>
    </source>
</evidence>